<feature type="transmembrane region" description="Helical" evidence="3">
    <location>
        <begin position="131"/>
        <end position="153"/>
    </location>
</feature>
<keyword evidence="3" id="KW-0472">Membrane</keyword>
<accession>A0A0D2NVA3</accession>
<feature type="transmembrane region" description="Helical" evidence="3">
    <location>
        <begin position="97"/>
        <end position="119"/>
    </location>
</feature>
<organism evidence="5 6">
    <name type="scientific">Hypholoma sublateritium (strain FD-334 SS-4)</name>
    <dbReference type="NCBI Taxonomy" id="945553"/>
    <lineage>
        <taxon>Eukaryota</taxon>
        <taxon>Fungi</taxon>
        <taxon>Dikarya</taxon>
        <taxon>Basidiomycota</taxon>
        <taxon>Agaricomycotina</taxon>
        <taxon>Agaricomycetes</taxon>
        <taxon>Agaricomycetidae</taxon>
        <taxon>Agaricales</taxon>
        <taxon>Agaricineae</taxon>
        <taxon>Strophariaceae</taxon>
        <taxon>Hypholoma</taxon>
    </lineage>
</organism>
<reference evidence="6" key="1">
    <citation type="submission" date="2014-04" db="EMBL/GenBank/DDBJ databases">
        <title>Evolutionary Origins and Diversification of the Mycorrhizal Mutualists.</title>
        <authorList>
            <consortium name="DOE Joint Genome Institute"/>
            <consortium name="Mycorrhizal Genomics Consortium"/>
            <person name="Kohler A."/>
            <person name="Kuo A."/>
            <person name="Nagy L.G."/>
            <person name="Floudas D."/>
            <person name="Copeland A."/>
            <person name="Barry K.W."/>
            <person name="Cichocki N."/>
            <person name="Veneault-Fourrey C."/>
            <person name="LaButti K."/>
            <person name="Lindquist E.A."/>
            <person name="Lipzen A."/>
            <person name="Lundell T."/>
            <person name="Morin E."/>
            <person name="Murat C."/>
            <person name="Riley R."/>
            <person name="Ohm R."/>
            <person name="Sun H."/>
            <person name="Tunlid A."/>
            <person name="Henrissat B."/>
            <person name="Grigoriev I.V."/>
            <person name="Hibbett D.S."/>
            <person name="Martin F."/>
        </authorList>
    </citation>
    <scope>NUCLEOTIDE SEQUENCE [LARGE SCALE GENOMIC DNA]</scope>
    <source>
        <strain evidence="6">FD-334 SS-4</strain>
    </source>
</reference>
<keyword evidence="3" id="KW-0812">Transmembrane</keyword>
<dbReference type="STRING" id="945553.A0A0D2NVA3"/>
<gene>
    <name evidence="5" type="ORF">HYPSUDRAFT_43171</name>
</gene>
<feature type="domain" description="Major facilitator superfamily (MFS) profile" evidence="4">
    <location>
        <begin position="1"/>
        <end position="390"/>
    </location>
</feature>
<dbReference type="GO" id="GO:0022857">
    <property type="term" value="F:transmembrane transporter activity"/>
    <property type="evidence" value="ECO:0007669"/>
    <property type="project" value="InterPro"/>
</dbReference>
<dbReference type="InterPro" id="IPR020846">
    <property type="entry name" value="MFS_dom"/>
</dbReference>
<sequence length="392" mass="42433">MAVAGAALIQFCGFGYTNSFGVYQDYYTRIYITNASSSAISWIGSVNAFLVIVSGLWAGILYDRGYFYYLLYGGSILISFSLFMLSLTKPDHLWQNFLAQGVGIGLGAGMMYVPSIAVLSQYFSRRRTLAMTIVASGSSFGAIIHPIMLNNLFASRLGFQKSVRISAGFVSVVLFAACFLLRPRFVAGPVKKPPLHKSLRKFYSQWSFTAISLGGFFFPVGLYFPIFYIQLDAIKHGLSKSFAFYVLVILNACSFIGRLAPGPFIYTIGVIRMITFASLGCSVLIFGIIGLSGVGSVIPLAILYGFFAGVFVSLQSPLVAVLTEDMSELGARLGVAFTFCAFGSLIGPPIQGALLTDKFIWWRPALVSGLFSLVGTVAFASILLTSKRARAG</sequence>
<evidence type="ECO:0000256" key="2">
    <source>
        <dbReference type="ARBA" id="ARBA00006727"/>
    </source>
</evidence>
<feature type="transmembrane region" description="Helical" evidence="3">
    <location>
        <begin position="165"/>
        <end position="185"/>
    </location>
</feature>
<keyword evidence="3" id="KW-1133">Transmembrane helix</keyword>
<name>A0A0D2NVA3_HYPSF</name>
<dbReference type="InterPro" id="IPR011701">
    <property type="entry name" value="MFS"/>
</dbReference>
<dbReference type="InterPro" id="IPR050327">
    <property type="entry name" value="Proton-linked_MCT"/>
</dbReference>
<dbReference type="GO" id="GO:0016020">
    <property type="term" value="C:membrane"/>
    <property type="evidence" value="ECO:0007669"/>
    <property type="project" value="UniProtKB-SubCell"/>
</dbReference>
<dbReference type="PANTHER" id="PTHR11360:SF234">
    <property type="entry name" value="MFS-TYPE TRANSPORTER DBAD-RELATED"/>
    <property type="match status" value="1"/>
</dbReference>
<dbReference type="SUPFAM" id="SSF103473">
    <property type="entry name" value="MFS general substrate transporter"/>
    <property type="match status" value="1"/>
</dbReference>
<dbReference type="InterPro" id="IPR036259">
    <property type="entry name" value="MFS_trans_sf"/>
</dbReference>
<feature type="transmembrane region" description="Helical" evidence="3">
    <location>
        <begin position="66"/>
        <end position="85"/>
    </location>
</feature>
<feature type="transmembrane region" description="Helical" evidence="3">
    <location>
        <begin position="329"/>
        <end position="348"/>
    </location>
</feature>
<feature type="transmembrane region" description="Helical" evidence="3">
    <location>
        <begin position="39"/>
        <end position="59"/>
    </location>
</feature>
<feature type="transmembrane region" description="Helical" evidence="3">
    <location>
        <begin position="360"/>
        <end position="384"/>
    </location>
</feature>
<evidence type="ECO:0000256" key="3">
    <source>
        <dbReference type="SAM" id="Phobius"/>
    </source>
</evidence>
<comment type="subcellular location">
    <subcellularLocation>
        <location evidence="1">Membrane</location>
        <topology evidence="1">Multi-pass membrane protein</topology>
    </subcellularLocation>
</comment>
<evidence type="ECO:0000256" key="1">
    <source>
        <dbReference type="ARBA" id="ARBA00004141"/>
    </source>
</evidence>
<proteinExistence type="inferred from homology"/>
<comment type="similarity">
    <text evidence="2">Belongs to the major facilitator superfamily. Monocarboxylate porter (TC 2.A.1.13) family.</text>
</comment>
<feature type="transmembrane region" description="Helical" evidence="3">
    <location>
        <begin position="242"/>
        <end position="261"/>
    </location>
</feature>
<dbReference type="AlphaFoldDB" id="A0A0D2NVA3"/>
<feature type="transmembrane region" description="Helical" evidence="3">
    <location>
        <begin position="273"/>
        <end position="295"/>
    </location>
</feature>
<dbReference type="Gene3D" id="1.20.1250.20">
    <property type="entry name" value="MFS general substrate transporter like domains"/>
    <property type="match status" value="2"/>
</dbReference>
<dbReference type="OMA" id="THGLDKT"/>
<evidence type="ECO:0000259" key="4">
    <source>
        <dbReference type="PROSITE" id="PS50850"/>
    </source>
</evidence>
<evidence type="ECO:0000313" key="6">
    <source>
        <dbReference type="Proteomes" id="UP000054270"/>
    </source>
</evidence>
<dbReference type="OrthoDB" id="6499973at2759"/>
<dbReference type="Pfam" id="PF07690">
    <property type="entry name" value="MFS_1"/>
    <property type="match status" value="1"/>
</dbReference>
<dbReference type="EMBL" id="KN817567">
    <property type="protein sequence ID" value="KJA20471.1"/>
    <property type="molecule type" value="Genomic_DNA"/>
</dbReference>
<keyword evidence="6" id="KW-1185">Reference proteome</keyword>
<dbReference type="Proteomes" id="UP000054270">
    <property type="component" value="Unassembled WGS sequence"/>
</dbReference>
<dbReference type="PANTHER" id="PTHR11360">
    <property type="entry name" value="MONOCARBOXYLATE TRANSPORTER"/>
    <property type="match status" value="1"/>
</dbReference>
<dbReference type="PROSITE" id="PS50850">
    <property type="entry name" value="MFS"/>
    <property type="match status" value="1"/>
</dbReference>
<feature type="transmembrane region" description="Helical" evidence="3">
    <location>
        <begin position="206"/>
        <end position="230"/>
    </location>
</feature>
<feature type="transmembrane region" description="Helical" evidence="3">
    <location>
        <begin position="301"/>
        <end position="322"/>
    </location>
</feature>
<protein>
    <recommendedName>
        <fullName evidence="4">Major facilitator superfamily (MFS) profile domain-containing protein</fullName>
    </recommendedName>
</protein>
<evidence type="ECO:0000313" key="5">
    <source>
        <dbReference type="EMBL" id="KJA20471.1"/>
    </source>
</evidence>